<name>A0AAE0LQ02_9PEZI</name>
<feature type="compositionally biased region" description="Polar residues" evidence="1">
    <location>
        <begin position="257"/>
        <end position="272"/>
    </location>
</feature>
<keyword evidence="2" id="KW-1133">Transmembrane helix</keyword>
<feature type="transmembrane region" description="Helical" evidence="2">
    <location>
        <begin position="201"/>
        <end position="226"/>
    </location>
</feature>
<evidence type="ECO:0008006" key="6">
    <source>
        <dbReference type="Google" id="ProtNLM"/>
    </source>
</evidence>
<keyword evidence="2" id="KW-0472">Membrane</keyword>
<dbReference type="AlphaFoldDB" id="A0AAE0LQ02"/>
<evidence type="ECO:0000313" key="4">
    <source>
        <dbReference type="EMBL" id="KAK3293177.1"/>
    </source>
</evidence>
<proteinExistence type="predicted"/>
<feature type="region of interest" description="Disordered" evidence="1">
    <location>
        <begin position="255"/>
        <end position="281"/>
    </location>
</feature>
<dbReference type="RefSeq" id="XP_062656691.1">
    <property type="nucleotide sequence ID" value="XM_062804328.1"/>
</dbReference>
<feature type="signal peptide" evidence="3">
    <location>
        <begin position="1"/>
        <end position="23"/>
    </location>
</feature>
<evidence type="ECO:0000313" key="5">
    <source>
        <dbReference type="Proteomes" id="UP001278766"/>
    </source>
</evidence>
<gene>
    <name evidence="4" type="ORF">B0H64DRAFT_403675</name>
</gene>
<keyword evidence="3" id="KW-0732">Signal</keyword>
<feature type="region of interest" description="Disordered" evidence="1">
    <location>
        <begin position="126"/>
        <end position="173"/>
    </location>
</feature>
<keyword evidence="5" id="KW-1185">Reference proteome</keyword>
<comment type="caution">
    <text evidence="4">The sequence shown here is derived from an EMBL/GenBank/DDBJ whole genome shotgun (WGS) entry which is preliminary data.</text>
</comment>
<organism evidence="4 5">
    <name type="scientific">Chaetomium fimeti</name>
    <dbReference type="NCBI Taxonomy" id="1854472"/>
    <lineage>
        <taxon>Eukaryota</taxon>
        <taxon>Fungi</taxon>
        <taxon>Dikarya</taxon>
        <taxon>Ascomycota</taxon>
        <taxon>Pezizomycotina</taxon>
        <taxon>Sordariomycetes</taxon>
        <taxon>Sordariomycetidae</taxon>
        <taxon>Sordariales</taxon>
        <taxon>Chaetomiaceae</taxon>
        <taxon>Chaetomium</taxon>
    </lineage>
</organism>
<evidence type="ECO:0000256" key="3">
    <source>
        <dbReference type="SAM" id="SignalP"/>
    </source>
</evidence>
<evidence type="ECO:0000256" key="2">
    <source>
        <dbReference type="SAM" id="Phobius"/>
    </source>
</evidence>
<reference evidence="4" key="2">
    <citation type="submission" date="2023-06" db="EMBL/GenBank/DDBJ databases">
        <authorList>
            <consortium name="Lawrence Berkeley National Laboratory"/>
            <person name="Haridas S."/>
            <person name="Hensen N."/>
            <person name="Bonometti L."/>
            <person name="Westerberg I."/>
            <person name="Brannstrom I.O."/>
            <person name="Guillou S."/>
            <person name="Cros-Aarteil S."/>
            <person name="Calhoun S."/>
            <person name="Kuo A."/>
            <person name="Mondo S."/>
            <person name="Pangilinan J."/>
            <person name="Riley R."/>
            <person name="Labutti K."/>
            <person name="Andreopoulos B."/>
            <person name="Lipzen A."/>
            <person name="Chen C."/>
            <person name="Yanf M."/>
            <person name="Daum C."/>
            <person name="Ng V."/>
            <person name="Clum A."/>
            <person name="Steindorff A."/>
            <person name="Ohm R."/>
            <person name="Martin F."/>
            <person name="Silar P."/>
            <person name="Natvig D."/>
            <person name="Lalanne C."/>
            <person name="Gautier V."/>
            <person name="Ament-Velasquez S.L."/>
            <person name="Kruys A."/>
            <person name="Hutchinson M.I."/>
            <person name="Powell A.J."/>
            <person name="Barry K."/>
            <person name="Miller A.N."/>
            <person name="Grigoriev I.V."/>
            <person name="Debuchy R."/>
            <person name="Gladieux P."/>
            <person name="Thoren M.H."/>
            <person name="Johannesson H."/>
        </authorList>
    </citation>
    <scope>NUCLEOTIDE SEQUENCE</scope>
    <source>
        <strain evidence="4">CBS 168.71</strain>
    </source>
</reference>
<reference evidence="4" key="1">
    <citation type="journal article" date="2023" name="Mol. Phylogenet. Evol.">
        <title>Genome-scale phylogeny and comparative genomics of the fungal order Sordariales.</title>
        <authorList>
            <person name="Hensen N."/>
            <person name="Bonometti L."/>
            <person name="Westerberg I."/>
            <person name="Brannstrom I.O."/>
            <person name="Guillou S."/>
            <person name="Cros-Aarteil S."/>
            <person name="Calhoun S."/>
            <person name="Haridas S."/>
            <person name="Kuo A."/>
            <person name="Mondo S."/>
            <person name="Pangilinan J."/>
            <person name="Riley R."/>
            <person name="LaButti K."/>
            <person name="Andreopoulos B."/>
            <person name="Lipzen A."/>
            <person name="Chen C."/>
            <person name="Yan M."/>
            <person name="Daum C."/>
            <person name="Ng V."/>
            <person name="Clum A."/>
            <person name="Steindorff A."/>
            <person name="Ohm R.A."/>
            <person name="Martin F."/>
            <person name="Silar P."/>
            <person name="Natvig D.O."/>
            <person name="Lalanne C."/>
            <person name="Gautier V."/>
            <person name="Ament-Velasquez S.L."/>
            <person name="Kruys A."/>
            <person name="Hutchinson M.I."/>
            <person name="Powell A.J."/>
            <person name="Barry K."/>
            <person name="Miller A.N."/>
            <person name="Grigoriev I.V."/>
            <person name="Debuchy R."/>
            <person name="Gladieux P."/>
            <person name="Hiltunen Thoren M."/>
            <person name="Johannesson H."/>
        </authorList>
    </citation>
    <scope>NUCLEOTIDE SEQUENCE</scope>
    <source>
        <strain evidence="4">CBS 168.71</strain>
    </source>
</reference>
<evidence type="ECO:0000256" key="1">
    <source>
        <dbReference type="SAM" id="MobiDB-lite"/>
    </source>
</evidence>
<feature type="chain" id="PRO_5042133863" description="Extracellular membrane protein CFEM domain-containing protein" evidence="3">
    <location>
        <begin position="24"/>
        <end position="298"/>
    </location>
</feature>
<dbReference type="GeneID" id="87841276"/>
<dbReference type="EMBL" id="JAUEPN010000006">
    <property type="protein sequence ID" value="KAK3293177.1"/>
    <property type="molecule type" value="Genomic_DNA"/>
</dbReference>
<feature type="compositionally biased region" description="Low complexity" evidence="1">
    <location>
        <begin position="145"/>
        <end position="170"/>
    </location>
</feature>
<protein>
    <recommendedName>
        <fullName evidence="6">Extracellular membrane protein CFEM domain-containing protein</fullName>
    </recommendedName>
</protein>
<accession>A0AAE0LQ02</accession>
<sequence>MAFKSGLLGRLLCVLLLLRPLLAVETVSKFGEEWPHPCVRNCLGNVPDYDNIGSALQCGTPFYNECYCATATASASKATSFLESCASAWCNGGDVTVDLRAMQSNYASYCMENGFTQPGATAWYNSATETGAPAPGSTGETDPASTTTRVSMVTQTTPSDSSGDSSSQPPVTTIDTTSTVWVNAAGSVVPGPSSDGNTNNLALALGLGIGIPLAFAVAGFGIWMCIWRRRRRQPRPLISMVDEPAGPQSFRVISRKPVTTASRTESLSSTPRTPELGGEGIRRELDGNELYELHGVGR</sequence>
<dbReference type="Proteomes" id="UP001278766">
    <property type="component" value="Unassembled WGS sequence"/>
</dbReference>
<keyword evidence="2" id="KW-0812">Transmembrane</keyword>